<dbReference type="InterPro" id="IPR050951">
    <property type="entry name" value="Retrovirus_Pol_polyprotein"/>
</dbReference>
<dbReference type="Gene3D" id="3.10.20.370">
    <property type="match status" value="1"/>
</dbReference>
<evidence type="ECO:0000256" key="1">
    <source>
        <dbReference type="ARBA" id="ARBA00023268"/>
    </source>
</evidence>
<dbReference type="InterPro" id="IPR043502">
    <property type="entry name" value="DNA/RNA_pol_sf"/>
</dbReference>
<dbReference type="GO" id="GO:0003824">
    <property type="term" value="F:catalytic activity"/>
    <property type="evidence" value="ECO:0007669"/>
    <property type="project" value="UniProtKB-KW"/>
</dbReference>
<gene>
    <name evidence="3" type="ORF">QTP70_024803</name>
</gene>
<dbReference type="PANTHER" id="PTHR37984">
    <property type="entry name" value="PROTEIN CBG26694"/>
    <property type="match status" value="1"/>
</dbReference>
<dbReference type="FunFam" id="3.10.20.370:FF:000001">
    <property type="entry name" value="Retrovirus-related Pol polyprotein from transposon 17.6-like protein"/>
    <property type="match status" value="1"/>
</dbReference>
<dbReference type="CDD" id="cd09274">
    <property type="entry name" value="RNase_HI_RT_Ty3"/>
    <property type="match status" value="1"/>
</dbReference>
<evidence type="ECO:0000259" key="2">
    <source>
        <dbReference type="Pfam" id="PF17919"/>
    </source>
</evidence>
<reference evidence="3" key="1">
    <citation type="submission" date="2023-06" db="EMBL/GenBank/DDBJ databases">
        <title>Male Hemibagrus guttatus genome.</title>
        <authorList>
            <person name="Bian C."/>
        </authorList>
    </citation>
    <scope>NUCLEOTIDE SEQUENCE</scope>
    <source>
        <strain evidence="3">Male_cb2023</strain>
        <tissue evidence="3">Muscle</tissue>
    </source>
</reference>
<dbReference type="PANTHER" id="PTHR37984:SF5">
    <property type="entry name" value="PROTEIN NYNRIN-LIKE"/>
    <property type="match status" value="1"/>
</dbReference>
<organism evidence="3 4">
    <name type="scientific">Hemibagrus guttatus</name>
    <dbReference type="NCBI Taxonomy" id="175788"/>
    <lineage>
        <taxon>Eukaryota</taxon>
        <taxon>Metazoa</taxon>
        <taxon>Chordata</taxon>
        <taxon>Craniata</taxon>
        <taxon>Vertebrata</taxon>
        <taxon>Euteleostomi</taxon>
        <taxon>Actinopterygii</taxon>
        <taxon>Neopterygii</taxon>
        <taxon>Teleostei</taxon>
        <taxon>Ostariophysi</taxon>
        <taxon>Siluriformes</taxon>
        <taxon>Bagridae</taxon>
        <taxon>Hemibagrus</taxon>
    </lineage>
</organism>
<sequence>KDYAFVWTGECQKVFYTLRQALAEALVLVPPGTALPFVLDTDASNFGVGALLLQAGPDGEQVFAYFSRVFNKSERRYCVTRRELLAVVMAVRHFKYYLGSVPFMIRTDHVVFQWLMSFKEPEGQVAQGLEELQSYNFTVVHRAGSNHANANALSHCPCAAEGCHHCEKRETHERELCQESEPAQPACGALSVVDAPEWRAQQKQDGDLRTVQYWLEAPQRPGWGDIAGYSLITKELWSKFDILQLSDGVLQRAWKESATGEARWQVLVPKALRELVREQRGWPFRIKGRDFQVGESVWVYSPWEKKGRSPKLDCHWF</sequence>
<name>A0AAE0RBZ8_9TELE</name>
<dbReference type="Pfam" id="PF17919">
    <property type="entry name" value="RT_RNaseH_2"/>
    <property type="match status" value="1"/>
</dbReference>
<proteinExistence type="predicted"/>
<dbReference type="Proteomes" id="UP001274896">
    <property type="component" value="Unassembled WGS sequence"/>
</dbReference>
<protein>
    <recommendedName>
        <fullName evidence="2">Reverse transcriptase/retrotransposon-derived protein RNase H-like domain-containing protein</fullName>
    </recommendedName>
</protein>
<dbReference type="SUPFAM" id="SSF56672">
    <property type="entry name" value="DNA/RNA polymerases"/>
    <property type="match status" value="1"/>
</dbReference>
<comment type="caution">
    <text evidence="3">The sequence shown here is derived from an EMBL/GenBank/DDBJ whole genome shotgun (WGS) entry which is preliminary data.</text>
</comment>
<dbReference type="EMBL" id="JAUCMX010000004">
    <property type="protein sequence ID" value="KAK3548980.1"/>
    <property type="molecule type" value="Genomic_DNA"/>
</dbReference>
<dbReference type="InterPro" id="IPR041577">
    <property type="entry name" value="RT_RNaseH_2"/>
</dbReference>
<keyword evidence="4" id="KW-1185">Reference proteome</keyword>
<feature type="non-terminal residue" evidence="3">
    <location>
        <position position="1"/>
    </location>
</feature>
<evidence type="ECO:0000313" key="3">
    <source>
        <dbReference type="EMBL" id="KAK3548980.1"/>
    </source>
</evidence>
<evidence type="ECO:0000313" key="4">
    <source>
        <dbReference type="Proteomes" id="UP001274896"/>
    </source>
</evidence>
<dbReference type="AlphaFoldDB" id="A0AAE0RBZ8"/>
<feature type="domain" description="Reverse transcriptase/retrotransposon-derived protein RNase H-like" evidence="2">
    <location>
        <begin position="7"/>
        <end position="105"/>
    </location>
</feature>
<accession>A0AAE0RBZ8</accession>
<keyword evidence="1" id="KW-0511">Multifunctional enzyme</keyword>